<keyword evidence="2" id="KW-0378">Hydrolase</keyword>
<dbReference type="EMBL" id="MRBL01000024">
    <property type="protein sequence ID" value="OMI25251.1"/>
    <property type="molecule type" value="Genomic_DNA"/>
</dbReference>
<organism evidence="5 8">
    <name type="scientific">Bacillus haynesii</name>
    <dbReference type="NCBI Taxonomy" id="1925021"/>
    <lineage>
        <taxon>Bacteria</taxon>
        <taxon>Bacillati</taxon>
        <taxon>Bacillota</taxon>
        <taxon>Bacilli</taxon>
        <taxon>Bacillales</taxon>
        <taxon>Bacillaceae</taxon>
        <taxon>Bacillus</taxon>
    </lineage>
</organism>
<dbReference type="AlphaFoldDB" id="A0AA90JE29"/>
<comment type="caution">
    <text evidence="5">The sequence shown here is derived from an EMBL/GenBank/DDBJ whole genome shotgun (WGS) entry which is preliminary data.</text>
</comment>
<dbReference type="InterPro" id="IPR001539">
    <property type="entry name" value="Peptidase_U32"/>
</dbReference>
<evidence type="ECO:0000313" key="5">
    <source>
        <dbReference type="EMBL" id="MCY9281997.1"/>
    </source>
</evidence>
<keyword evidence="1 6" id="KW-0645">Protease</keyword>
<evidence type="ECO:0000313" key="8">
    <source>
        <dbReference type="Proteomes" id="UP001066455"/>
    </source>
</evidence>
<dbReference type="GO" id="GO:0006508">
    <property type="term" value="P:proteolysis"/>
    <property type="evidence" value="ECO:0007669"/>
    <property type="project" value="UniProtKB-KW"/>
</dbReference>
<protein>
    <submittedName>
        <fullName evidence="6">Protease</fullName>
    </submittedName>
    <submittedName>
        <fullName evidence="5">U32 family peptidase</fullName>
    </submittedName>
</protein>
<dbReference type="Pfam" id="PF16325">
    <property type="entry name" value="Peptidase_U32_C"/>
    <property type="match status" value="1"/>
</dbReference>
<dbReference type="Gene3D" id="2.40.30.10">
    <property type="entry name" value="Translation factors"/>
    <property type="match status" value="1"/>
</dbReference>
<name>A0AA90JE29_9BACI</name>
<dbReference type="RefSeq" id="WP_043928216.1">
    <property type="nucleotide sequence ID" value="NZ_AZYP01000056.1"/>
</dbReference>
<proteinExistence type="inferred from homology"/>
<evidence type="ECO:0000313" key="6">
    <source>
        <dbReference type="EMBL" id="OMI25251.1"/>
    </source>
</evidence>
<dbReference type="PANTHER" id="PTHR30217">
    <property type="entry name" value="PEPTIDASE U32 FAMILY"/>
    <property type="match status" value="1"/>
</dbReference>
<evidence type="ECO:0000256" key="3">
    <source>
        <dbReference type="ARBA" id="ARBA00038374"/>
    </source>
</evidence>
<comment type="similarity">
    <text evidence="3">Belongs to the peptidase U32 family.</text>
</comment>
<evidence type="ECO:0000256" key="1">
    <source>
        <dbReference type="ARBA" id="ARBA00022670"/>
    </source>
</evidence>
<dbReference type="EMBL" id="JALAXI010000017">
    <property type="protein sequence ID" value="MCY9281997.1"/>
    <property type="molecule type" value="Genomic_DNA"/>
</dbReference>
<evidence type="ECO:0000313" key="7">
    <source>
        <dbReference type="Proteomes" id="UP000187046"/>
    </source>
</evidence>
<reference evidence="5" key="2">
    <citation type="submission" date="2022-02" db="EMBL/GenBank/DDBJ databases">
        <title>Crop Bioprotection Bacillus Genome Sequencing.</title>
        <authorList>
            <person name="Dunlap C."/>
        </authorList>
    </citation>
    <scope>NUCLEOTIDE SEQUENCE</scope>
    <source>
        <strain evidence="5">T20C14</strain>
    </source>
</reference>
<dbReference type="GO" id="GO:0008233">
    <property type="term" value="F:peptidase activity"/>
    <property type="evidence" value="ECO:0007669"/>
    <property type="project" value="UniProtKB-KW"/>
</dbReference>
<dbReference type="PANTHER" id="PTHR30217:SF6">
    <property type="entry name" value="TRNA HYDROXYLATION PROTEIN P"/>
    <property type="match status" value="1"/>
</dbReference>
<reference evidence="6 7" key="1">
    <citation type="submission" date="2016-12" db="EMBL/GenBank/DDBJ databases">
        <title>Bacillus phylogenomics.</title>
        <authorList>
            <person name="Dunlap C."/>
        </authorList>
    </citation>
    <scope>NUCLEOTIDE SEQUENCE [LARGE SCALE GENOMIC DNA]</scope>
    <source>
        <strain evidence="6 7">NRRL B-41327</strain>
    </source>
</reference>
<feature type="domain" description="Peptidase family U32 C-terminal" evidence="4">
    <location>
        <begin position="338"/>
        <end position="419"/>
    </location>
</feature>
<dbReference type="Pfam" id="PF01136">
    <property type="entry name" value="Peptidase_U32"/>
    <property type="match status" value="1"/>
</dbReference>
<dbReference type="Proteomes" id="UP000187046">
    <property type="component" value="Unassembled WGS sequence"/>
</dbReference>
<keyword evidence="7" id="KW-1185">Reference proteome</keyword>
<dbReference type="InterPro" id="IPR051454">
    <property type="entry name" value="RNA/ubiquinone_mod_enzymes"/>
</dbReference>
<dbReference type="PROSITE" id="PS01276">
    <property type="entry name" value="PEPTIDASE_U32"/>
    <property type="match status" value="1"/>
</dbReference>
<sequence length="422" mass="47743">MSAVKDKISKIVNGKRVITKKPELLAPAGNLEKLKIAVHYGADAVFIGGREYGLRSNADNFSIEEMAEGVEFAKKYGARIYVTTNIFAHEENVDGLEDYLRDLEGAGVSGIIVADPLIIETCRRVAPKLEVHLSTQQSLSNWKAVQFWKEEGLERVVLARETSALEIREMKEKVDIEIETFIHGAMCIAYSGRCVLSNHMTARDSNRGGCCQSCRWDYDLYQTDGANALPLYEEGDAPFAMSPKDLKLIESIPQMIEMGIDSLKIEGRMKSIHYIATVVSVYRKVIDAYCADPENFVIKEEWLKELDKCANRDTAPAFFEGTPGYEEQMFGVHGKKTTYDFVGLVLDYDEETKMVTLQQRNFFKSGDEVEFFGPEIENFTCKIDTIWDEKGNVLDAARHPLQIVKFRVDNKIYPSNMMRKGQ</sequence>
<evidence type="ECO:0000259" key="4">
    <source>
        <dbReference type="Pfam" id="PF16325"/>
    </source>
</evidence>
<accession>A0AA90JE29</accession>
<dbReference type="InterPro" id="IPR032525">
    <property type="entry name" value="Peptidase_U32_C"/>
</dbReference>
<gene>
    <name evidence="6" type="ORF">BTA31_19170</name>
    <name evidence="5" type="ORF">MOE73_18195</name>
</gene>
<dbReference type="Proteomes" id="UP001066455">
    <property type="component" value="Unassembled WGS sequence"/>
</dbReference>
<evidence type="ECO:0000256" key="2">
    <source>
        <dbReference type="ARBA" id="ARBA00022801"/>
    </source>
</evidence>